<dbReference type="Gene3D" id="3.50.50.60">
    <property type="entry name" value="FAD/NAD(P)-binding domain"/>
    <property type="match status" value="1"/>
</dbReference>
<dbReference type="Gene3D" id="3.30.9.10">
    <property type="entry name" value="D-Amino Acid Oxidase, subunit A, domain 2"/>
    <property type="match status" value="1"/>
</dbReference>
<dbReference type="Proteomes" id="UP000548582">
    <property type="component" value="Unassembled WGS sequence"/>
</dbReference>
<dbReference type="GO" id="GO:0016491">
    <property type="term" value="F:oxidoreductase activity"/>
    <property type="evidence" value="ECO:0007669"/>
    <property type="project" value="UniProtKB-KW"/>
</dbReference>
<dbReference type="GO" id="GO:0005737">
    <property type="term" value="C:cytoplasm"/>
    <property type="evidence" value="ECO:0007669"/>
    <property type="project" value="TreeGrafter"/>
</dbReference>
<feature type="domain" description="FAD dependent oxidoreductase" evidence="2">
    <location>
        <begin position="37"/>
        <end position="389"/>
    </location>
</feature>
<gene>
    <name evidence="3" type="ORF">GWK16_09815</name>
</gene>
<dbReference type="AlphaFoldDB" id="A0A848EDF1"/>
<keyword evidence="1" id="KW-0560">Oxidoreductase</keyword>
<dbReference type="EMBL" id="JABBKX010000002">
    <property type="protein sequence ID" value="NMJ41537.1"/>
    <property type="molecule type" value="Genomic_DNA"/>
</dbReference>
<dbReference type="InterPro" id="IPR036188">
    <property type="entry name" value="FAD/NAD-bd_sf"/>
</dbReference>
<dbReference type="InterPro" id="IPR006076">
    <property type="entry name" value="FAD-dep_OxRdtase"/>
</dbReference>
<comment type="caution">
    <text evidence="3">The sequence shown here is derived from an EMBL/GenBank/DDBJ whole genome shotgun (WGS) entry which is preliminary data.</text>
</comment>
<dbReference type="PANTHER" id="PTHR13847:SF281">
    <property type="entry name" value="FAD DEPENDENT OXIDOREDUCTASE DOMAIN-CONTAINING PROTEIN"/>
    <property type="match status" value="1"/>
</dbReference>
<protein>
    <submittedName>
        <fullName evidence="3">FAD-binding oxidoreductase</fullName>
    </submittedName>
</protein>
<organism evidence="3 4">
    <name type="scientific">Neoroseomonas marina</name>
    <dbReference type="NCBI Taxonomy" id="1232220"/>
    <lineage>
        <taxon>Bacteria</taxon>
        <taxon>Pseudomonadati</taxon>
        <taxon>Pseudomonadota</taxon>
        <taxon>Alphaproteobacteria</taxon>
        <taxon>Acetobacterales</taxon>
        <taxon>Acetobacteraceae</taxon>
        <taxon>Neoroseomonas</taxon>
    </lineage>
</organism>
<dbReference type="Pfam" id="PF01266">
    <property type="entry name" value="DAO"/>
    <property type="match status" value="1"/>
</dbReference>
<keyword evidence="4" id="KW-1185">Reference proteome</keyword>
<dbReference type="PANTHER" id="PTHR13847">
    <property type="entry name" value="SARCOSINE DEHYDROGENASE-RELATED"/>
    <property type="match status" value="1"/>
</dbReference>
<evidence type="ECO:0000313" key="4">
    <source>
        <dbReference type="Proteomes" id="UP000548582"/>
    </source>
</evidence>
<accession>A0A848EDF1</accession>
<name>A0A848EDF1_9PROT</name>
<proteinExistence type="predicted"/>
<reference evidence="3 4" key="1">
    <citation type="submission" date="2020-03" db="EMBL/GenBank/DDBJ databases">
        <authorList>
            <person name="Sun Q."/>
        </authorList>
    </citation>
    <scope>NUCLEOTIDE SEQUENCE [LARGE SCALE GENOMIC DNA]</scope>
    <source>
        <strain evidence="3 4">JC162</strain>
    </source>
</reference>
<sequence>MARQPIDDPAGTPLSYWAATASPGPEIPAFDGDMQADIAVVGAGYTGLSAALHLAERGLSVLVLDAHEPGWGASGRNNGQVVAALKHEPHEIEEHFGVERGRELIRAVGAGPDLVFSLIERFRIDCDARRCGIITAAHSSGAFGDLRRRVEIWVARGAPLELLDATELARRSGTEFYTGGCIDPRGGAINPLGYARGLARAVVESGGAIRRDAHVRSIGRDGAGWRLKLDKGEVTASKVILATNAYTDDVWPGLRRTFLAGRTPQLVSAPLGENQRRSILPGGEIMSDTRYLTVGVRMHPDGRLHLGGGNGTAGGETPALFEELARHGRILFPHAGELTWEYRWSGHMAMTTDRYPRLFELAPDAAAALGYSGRGICTATIMGRELARWASGEAKIDDLVLPLSTFRTLPYYPLRDLIVEGAVMYHRLRAQLAAGR</sequence>
<evidence type="ECO:0000259" key="2">
    <source>
        <dbReference type="Pfam" id="PF01266"/>
    </source>
</evidence>
<dbReference type="RefSeq" id="WP_170053724.1">
    <property type="nucleotide sequence ID" value="NZ_JABBKX010000002.1"/>
</dbReference>
<evidence type="ECO:0000313" key="3">
    <source>
        <dbReference type="EMBL" id="NMJ41537.1"/>
    </source>
</evidence>
<dbReference type="SUPFAM" id="SSF51905">
    <property type="entry name" value="FAD/NAD(P)-binding domain"/>
    <property type="match status" value="1"/>
</dbReference>
<evidence type="ECO:0000256" key="1">
    <source>
        <dbReference type="ARBA" id="ARBA00023002"/>
    </source>
</evidence>